<evidence type="ECO:0000313" key="2">
    <source>
        <dbReference type="EMBL" id="CAG6610887.1"/>
    </source>
</evidence>
<reference evidence="2" key="1">
    <citation type="submission" date="2021-05" db="EMBL/GenBank/DDBJ databases">
        <authorList>
            <person name="Alioto T."/>
            <person name="Alioto T."/>
            <person name="Gomez Garrido J."/>
        </authorList>
    </citation>
    <scope>NUCLEOTIDE SEQUENCE</scope>
</reference>
<feature type="compositionally biased region" description="Basic and acidic residues" evidence="1">
    <location>
        <begin position="831"/>
        <end position="847"/>
    </location>
</feature>
<feature type="compositionally biased region" description="Basic and acidic residues" evidence="1">
    <location>
        <begin position="483"/>
        <end position="492"/>
    </location>
</feature>
<sequence>MSSADGKSGHVKNEPQGVHSSSKSNDVEQSQNRGDPNFSIVIKKEKNWPSDLGDDNDNDNDDEDPSDGDNFESLEEEDISNDPELTNKIKKKLIYEDGPFSENHIFWVNFQNEHVISARKEIRRLKKEVSKGTKDGAHNWELIEQLEEQLEEKERFFVKTYMKKIKFTENTPELHSVHLWWWTEPERNRMYKKKDDTCPDRSKLEVFINQLSRDIKFLKRYKNKYVSNMRTELELKKRQCFEEFYVLKTPEELKPSENHVRDIPVPFKPHIVIESPPWTDELSHDNKQRLIYTKQNSTNDHIFWTDARGEEVNKYRDVMKKTKAFLQRMIKAGIQTQIANAKEAIERQELYFISKYIHKVEIDHSLPLIHPMPQDLQKIIYDNNSNEESPFKIEICTEQEEMLVKLKDLKHKISLMGKYKNMYAPHVLNQLHHLEFEYKKKFLIAKNPDKIFPKYDMKLKQVNDDSKDASDNNKINLPSQGSGEKDDYHLENGPKNNPMASEDEDMNTGDEENEDNDDEEGMNSNHTSNNWSRWINELPSNVKEQLIYSKESNSDDHIFWVHTPDHSVTWAKKELAQMKKHFQKALQSGDANQINIMKKEIEDTEDVFVKNHFNKVEYDKTLPMIKPMRPKFRKGLYYVKNSDVTYNINHCPEQLKMLRALKAHRKVFSKMLRIKNMHAPLVVNELYHKEFEYQRQFLTMKKETEILSALKSRQESKKGLTKRHKKIMKRITQKQITEELQSAIKRRQEMPKILMKRTRQMAKTLDKGNTSIGNKNTTNVQNSNIMNIFKQPGHTEFSQKNQGPFSLFAQTKEYNQTHFGNNKSHFVTNKTETRSELPRSDQEHNRYDSYGSIWGQDQREIQSRSDSLQLSKDGSVHMNIQIWEQPNRILGQQMKREESDNGEYEPERIQATNNEDYYSQYYGYNQSNFPSQPQWGQPNSNWNQTPTPGNNFRNQGGNFNQSWNNRGNQPQYNNSSYNQNTFERNDRFKQNSRHTKPHGYQPY</sequence>
<protein>
    <submittedName>
        <fullName evidence="2">Uncharacterized protein</fullName>
    </submittedName>
</protein>
<feature type="compositionally biased region" description="Polar residues" evidence="1">
    <location>
        <begin position="819"/>
        <end position="830"/>
    </location>
</feature>
<feature type="compositionally biased region" description="Polar residues" evidence="1">
    <location>
        <begin position="929"/>
        <end position="948"/>
    </location>
</feature>
<proteinExistence type="predicted"/>
<evidence type="ECO:0000256" key="1">
    <source>
        <dbReference type="SAM" id="MobiDB-lite"/>
    </source>
</evidence>
<feature type="compositionally biased region" description="Low complexity" evidence="1">
    <location>
        <begin position="968"/>
        <end position="979"/>
    </location>
</feature>
<accession>A0A8D8LSL0</accession>
<feature type="region of interest" description="Disordered" evidence="1">
    <location>
        <begin position="1"/>
        <end position="83"/>
    </location>
</feature>
<dbReference type="AlphaFoldDB" id="A0A8D8LSL0"/>
<feature type="compositionally biased region" description="Polar residues" evidence="1">
    <location>
        <begin position="18"/>
        <end position="34"/>
    </location>
</feature>
<feature type="region of interest" description="Disordered" evidence="1">
    <location>
        <begin position="928"/>
        <end position="979"/>
    </location>
</feature>
<feature type="region of interest" description="Disordered" evidence="1">
    <location>
        <begin position="463"/>
        <end position="530"/>
    </location>
</feature>
<dbReference type="EMBL" id="HBUF01020055">
    <property type="protein sequence ID" value="CAG6610887.1"/>
    <property type="molecule type" value="Transcribed_RNA"/>
</dbReference>
<feature type="region of interest" description="Disordered" evidence="1">
    <location>
        <begin position="819"/>
        <end position="854"/>
    </location>
</feature>
<organism evidence="2">
    <name type="scientific">Cacopsylla melanoneura</name>
    <dbReference type="NCBI Taxonomy" id="428564"/>
    <lineage>
        <taxon>Eukaryota</taxon>
        <taxon>Metazoa</taxon>
        <taxon>Ecdysozoa</taxon>
        <taxon>Arthropoda</taxon>
        <taxon>Hexapoda</taxon>
        <taxon>Insecta</taxon>
        <taxon>Pterygota</taxon>
        <taxon>Neoptera</taxon>
        <taxon>Paraneoptera</taxon>
        <taxon>Hemiptera</taxon>
        <taxon>Sternorrhyncha</taxon>
        <taxon>Psylloidea</taxon>
        <taxon>Psyllidae</taxon>
        <taxon>Psyllinae</taxon>
        <taxon>Cacopsylla</taxon>
    </lineage>
</organism>
<feature type="compositionally biased region" description="Acidic residues" evidence="1">
    <location>
        <begin position="52"/>
        <end position="81"/>
    </location>
</feature>
<feature type="compositionally biased region" description="Acidic residues" evidence="1">
    <location>
        <begin position="501"/>
        <end position="521"/>
    </location>
</feature>
<name>A0A8D8LSL0_9HEMI</name>
<feature type="compositionally biased region" description="Low complexity" evidence="1">
    <location>
        <begin position="949"/>
        <end position="961"/>
    </location>
</feature>